<evidence type="ECO:0000256" key="3">
    <source>
        <dbReference type="ARBA" id="ARBA00012588"/>
    </source>
</evidence>
<dbReference type="Gene3D" id="3.40.50.2000">
    <property type="entry name" value="Glycogen Phosphorylase B"/>
    <property type="match status" value="3"/>
</dbReference>
<keyword evidence="5" id="KW-0808">Transferase</keyword>
<name>I0YYA1_COCSC</name>
<dbReference type="CDD" id="cd03791">
    <property type="entry name" value="GT5_Glycogen_synthase_DULL1-like"/>
    <property type="match status" value="1"/>
</dbReference>
<dbReference type="Proteomes" id="UP000007264">
    <property type="component" value="Unassembled WGS sequence"/>
</dbReference>
<dbReference type="eggNOG" id="ENOG502QQTU">
    <property type="taxonomic scope" value="Eukaryota"/>
</dbReference>
<gene>
    <name evidence="9" type="ORF">COCSUDRAFT_23446</name>
</gene>
<feature type="domain" description="Starch synthase catalytic" evidence="8">
    <location>
        <begin position="181"/>
        <end position="273"/>
    </location>
</feature>
<dbReference type="SUPFAM" id="SSF53756">
    <property type="entry name" value="UDP-Glycosyltransferase/glycogen phosphorylase"/>
    <property type="match status" value="1"/>
</dbReference>
<evidence type="ECO:0000259" key="7">
    <source>
        <dbReference type="Pfam" id="PF00534"/>
    </source>
</evidence>
<dbReference type="STRING" id="574566.I0YYA1"/>
<dbReference type="GO" id="GO:0009011">
    <property type="term" value="F:alpha-1,4-glucan glucosyltransferase (ADP-glucose donor) activity"/>
    <property type="evidence" value="ECO:0007669"/>
    <property type="project" value="UniProtKB-EC"/>
</dbReference>
<dbReference type="Pfam" id="PF08323">
    <property type="entry name" value="Glyco_transf_5"/>
    <property type="match status" value="1"/>
</dbReference>
<reference evidence="9 10" key="1">
    <citation type="journal article" date="2012" name="Genome Biol.">
        <title>The genome of the polar eukaryotic microalga coccomyxa subellipsoidea reveals traits of cold adaptation.</title>
        <authorList>
            <person name="Blanc G."/>
            <person name="Agarkova I."/>
            <person name="Grimwood J."/>
            <person name="Kuo A."/>
            <person name="Brueggeman A."/>
            <person name="Dunigan D."/>
            <person name="Gurnon J."/>
            <person name="Ladunga I."/>
            <person name="Lindquist E."/>
            <person name="Lucas S."/>
            <person name="Pangilinan J."/>
            <person name="Proschold T."/>
            <person name="Salamov A."/>
            <person name="Schmutz J."/>
            <person name="Weeks D."/>
            <person name="Yamada T."/>
            <person name="Claverie J.M."/>
            <person name="Grigoriev I."/>
            <person name="Van Etten J."/>
            <person name="Lomsadze A."/>
            <person name="Borodovsky M."/>
        </authorList>
    </citation>
    <scope>NUCLEOTIDE SEQUENCE [LARGE SCALE GENOMIC DNA]</scope>
    <source>
        <strain evidence="9 10">C-169</strain>
    </source>
</reference>
<protein>
    <recommendedName>
        <fullName evidence="3">starch synthase</fullName>
        <ecNumber evidence="3">2.4.1.21</ecNumber>
    </recommendedName>
</protein>
<dbReference type="InterPro" id="IPR013534">
    <property type="entry name" value="Starch_synth_cat_dom"/>
</dbReference>
<dbReference type="EC" id="2.4.1.21" evidence="3"/>
<dbReference type="OrthoDB" id="2018403at2759"/>
<accession>I0YYA1</accession>
<evidence type="ECO:0000313" key="10">
    <source>
        <dbReference type="Proteomes" id="UP000007264"/>
    </source>
</evidence>
<sequence length="560" mass="62100">MSHDAWVEEEKQDIPMAPLSDSEVSRYGLQREGCDWWAAEVDVLPYALVVDWVLSDSALAAWDNNGQQRGMELTAQRTVRKAKVKAAAMRKRRALQRQVLYTRPVRPAAGEQLTVFYNPDATVLRGRPEVWVRGSWNRWTHPECFLPQLMRPCLPGATGFLQGSVQVRGLRMVKDFFFANVQTKVWAGEVEGVPTTFLEPTSGAFWVGCIYGRNDDAARFGFFCGAALEYLKHHSPAMPDIVHTHDWATAPVAFGDMGGATKAVFTIHNLNYGADLIGRAMGAAAACTTVSPTYAAEVSGHPAIAPHMDKFYGIRNGIDQDIWDPLTDRFLPRNYGTADAEAGKAAAKAELRSRMGLSGAEAPLVAVVTRLTHQKGIHLIKHAAWRTLERGAQFVLLGSAPDPRVQAEFNALAGEMGRAYPDRARCWFSYDEPLSHLIYAGADILLVPSIFEPCGLTQMIAMRYGTIPVVRKTGGLNDTVFDVDDDVARASQQGMVTNGYNFEGTDPAGIDYALNRALTSWFSEREAWGSLVQRVMEQDWSWSEPALDYIELYYKALKRV</sequence>
<dbReference type="EMBL" id="AGSI01000007">
    <property type="protein sequence ID" value="EIE23370.1"/>
    <property type="molecule type" value="Genomic_DNA"/>
</dbReference>
<dbReference type="UniPathway" id="UPA00152"/>
<evidence type="ECO:0000256" key="1">
    <source>
        <dbReference type="ARBA" id="ARBA00001478"/>
    </source>
</evidence>
<dbReference type="RefSeq" id="XP_005647914.1">
    <property type="nucleotide sequence ID" value="XM_005647857.1"/>
</dbReference>
<dbReference type="GO" id="GO:0019252">
    <property type="term" value="P:starch biosynthetic process"/>
    <property type="evidence" value="ECO:0007669"/>
    <property type="project" value="UniProtKB-UniPathway"/>
</dbReference>
<keyword evidence="6" id="KW-0750">Starch biosynthesis</keyword>
<evidence type="ECO:0000313" key="9">
    <source>
        <dbReference type="EMBL" id="EIE23370.1"/>
    </source>
</evidence>
<evidence type="ECO:0000256" key="2">
    <source>
        <dbReference type="ARBA" id="ARBA00004727"/>
    </source>
</evidence>
<comment type="catalytic activity">
    <reaction evidence="1">
        <text>[(1-&gt;4)-alpha-D-glucosyl](n) + ADP-alpha-D-glucose = [(1-&gt;4)-alpha-D-glucosyl](n+1) + ADP + H(+)</text>
        <dbReference type="Rhea" id="RHEA:18189"/>
        <dbReference type="Rhea" id="RHEA-COMP:9584"/>
        <dbReference type="Rhea" id="RHEA-COMP:9587"/>
        <dbReference type="ChEBI" id="CHEBI:15378"/>
        <dbReference type="ChEBI" id="CHEBI:15444"/>
        <dbReference type="ChEBI" id="CHEBI:57498"/>
        <dbReference type="ChEBI" id="CHEBI:456216"/>
        <dbReference type="EC" id="2.4.1.21"/>
    </reaction>
</comment>
<evidence type="ECO:0000256" key="5">
    <source>
        <dbReference type="ARBA" id="ARBA00022679"/>
    </source>
</evidence>
<organism evidence="9 10">
    <name type="scientific">Coccomyxa subellipsoidea (strain C-169)</name>
    <name type="common">Green microalga</name>
    <dbReference type="NCBI Taxonomy" id="574566"/>
    <lineage>
        <taxon>Eukaryota</taxon>
        <taxon>Viridiplantae</taxon>
        <taxon>Chlorophyta</taxon>
        <taxon>core chlorophytes</taxon>
        <taxon>Trebouxiophyceae</taxon>
        <taxon>Trebouxiophyceae incertae sedis</taxon>
        <taxon>Coccomyxaceae</taxon>
        <taxon>Coccomyxa</taxon>
        <taxon>Coccomyxa subellipsoidea</taxon>
    </lineage>
</organism>
<dbReference type="Pfam" id="PF00534">
    <property type="entry name" value="Glycos_transf_1"/>
    <property type="match status" value="1"/>
</dbReference>
<dbReference type="InterPro" id="IPR001296">
    <property type="entry name" value="Glyco_trans_1"/>
</dbReference>
<keyword evidence="4" id="KW-0328">Glycosyltransferase</keyword>
<dbReference type="AlphaFoldDB" id="I0YYA1"/>
<dbReference type="GeneID" id="17041362"/>
<evidence type="ECO:0000259" key="8">
    <source>
        <dbReference type="Pfam" id="PF08323"/>
    </source>
</evidence>
<keyword evidence="10" id="KW-1185">Reference proteome</keyword>
<proteinExistence type="predicted"/>
<feature type="domain" description="Glycosyl transferase family 1" evidence="7">
    <location>
        <begin position="361"/>
        <end position="528"/>
    </location>
</feature>
<evidence type="ECO:0000256" key="6">
    <source>
        <dbReference type="ARBA" id="ARBA00022922"/>
    </source>
</evidence>
<evidence type="ECO:0000256" key="4">
    <source>
        <dbReference type="ARBA" id="ARBA00022676"/>
    </source>
</evidence>
<dbReference type="PANTHER" id="PTHR46083:SF5">
    <property type="entry name" value="STARCH SYNTHASE 3, CHLOROPLASTIC_AMYLOPLASTIC"/>
    <property type="match status" value="1"/>
</dbReference>
<comment type="pathway">
    <text evidence="2">Glycan biosynthesis; starch biosynthesis.</text>
</comment>
<dbReference type="KEGG" id="csl:COCSUDRAFT_23446"/>
<dbReference type="PANTHER" id="PTHR46083">
    <property type="match status" value="1"/>
</dbReference>
<comment type="caution">
    <text evidence="9">The sequence shown here is derived from an EMBL/GenBank/DDBJ whole genome shotgun (WGS) entry which is preliminary data.</text>
</comment>